<organism evidence="2 3">
    <name type="scientific">Ophiophagus hannah</name>
    <name type="common">King cobra</name>
    <name type="synonym">Naja hannah</name>
    <dbReference type="NCBI Taxonomy" id="8665"/>
    <lineage>
        <taxon>Eukaryota</taxon>
        <taxon>Metazoa</taxon>
        <taxon>Chordata</taxon>
        <taxon>Craniata</taxon>
        <taxon>Vertebrata</taxon>
        <taxon>Euteleostomi</taxon>
        <taxon>Lepidosauria</taxon>
        <taxon>Squamata</taxon>
        <taxon>Bifurcata</taxon>
        <taxon>Unidentata</taxon>
        <taxon>Episquamata</taxon>
        <taxon>Toxicofera</taxon>
        <taxon>Serpentes</taxon>
        <taxon>Colubroidea</taxon>
        <taxon>Elapidae</taxon>
        <taxon>Elapinae</taxon>
        <taxon>Ophiophagus</taxon>
    </lineage>
</organism>
<feature type="compositionally biased region" description="Basic and acidic residues" evidence="1">
    <location>
        <begin position="271"/>
        <end position="295"/>
    </location>
</feature>
<gene>
    <name evidence="2" type="primary">Srek1</name>
    <name evidence="2" type="ORF">L345_17096</name>
</gene>
<evidence type="ECO:0000313" key="3">
    <source>
        <dbReference type="Proteomes" id="UP000018936"/>
    </source>
</evidence>
<reference evidence="2 3" key="1">
    <citation type="journal article" date="2013" name="Proc. Natl. Acad. Sci. U.S.A.">
        <title>The king cobra genome reveals dynamic gene evolution and adaptation in the snake venom system.</title>
        <authorList>
            <person name="Vonk F.J."/>
            <person name="Casewell N.R."/>
            <person name="Henkel C.V."/>
            <person name="Heimberg A.M."/>
            <person name="Jansen H.J."/>
            <person name="McCleary R.J."/>
            <person name="Kerkkamp H.M."/>
            <person name="Vos R.A."/>
            <person name="Guerreiro I."/>
            <person name="Calvete J.J."/>
            <person name="Wuster W."/>
            <person name="Woods A.E."/>
            <person name="Logan J.M."/>
            <person name="Harrison R.A."/>
            <person name="Castoe T.A."/>
            <person name="de Koning A.P."/>
            <person name="Pollock D.D."/>
            <person name="Yandell M."/>
            <person name="Calderon D."/>
            <person name="Renjifo C."/>
            <person name="Currier R.B."/>
            <person name="Salgado D."/>
            <person name="Pla D."/>
            <person name="Sanz L."/>
            <person name="Hyder A.S."/>
            <person name="Ribeiro J.M."/>
            <person name="Arntzen J.W."/>
            <person name="van den Thillart G.E."/>
            <person name="Boetzer M."/>
            <person name="Pirovano W."/>
            <person name="Dirks R.P."/>
            <person name="Spaink H.P."/>
            <person name="Duboule D."/>
            <person name="McGlinn E."/>
            <person name="Kini R.M."/>
            <person name="Richardson M.K."/>
        </authorList>
    </citation>
    <scope>NUCLEOTIDE SEQUENCE</scope>
    <source>
        <tissue evidence="2">Blood</tissue>
    </source>
</reference>
<sequence length="340" mass="39070">MIGVFQYLRGCHKEEGNERRNLQTLRTINQWQSLPSEVVGAPSLEAFKKHFWIATWGWIRRPPRSLPTSVILLTKPESNFPCGLLKPQTPFPVCPVVNTKLQVPWDKSSSYSVSFSIGACRQKERDLLDRHKNCWIVDRRAVQRADGGKLAKITDEILLCSRQEGFPTRGRAVSGAKLVVTSGTHPTPQVGDLLRGKCELFKADRDCFSRNSHPNLGSWRCAERDTFSLSQGLSIAAVLSCVDFNSQNSPASLEREGGGRERGRSRRKKEGRKEGRKERGSKEGRIEKERMNERKKERKRKKEKGRKEDKGRKEQKKERREGGREEGRKERRRKIEFLNF</sequence>
<dbReference type="Proteomes" id="UP000018936">
    <property type="component" value="Unassembled WGS sequence"/>
</dbReference>
<evidence type="ECO:0000256" key="1">
    <source>
        <dbReference type="SAM" id="MobiDB-lite"/>
    </source>
</evidence>
<feature type="compositionally biased region" description="Basic and acidic residues" evidence="1">
    <location>
        <begin position="253"/>
        <end position="262"/>
    </location>
</feature>
<dbReference type="AlphaFoldDB" id="V8N5L8"/>
<protein>
    <submittedName>
        <fullName evidence="2">Splicing regulatory glutamine/lysine-rich protein 1</fullName>
    </submittedName>
</protein>
<feature type="region of interest" description="Disordered" evidence="1">
    <location>
        <begin position="247"/>
        <end position="340"/>
    </location>
</feature>
<comment type="caution">
    <text evidence="2">The sequence shown here is derived from an EMBL/GenBank/DDBJ whole genome shotgun (WGS) entry which is preliminary data.</text>
</comment>
<feature type="compositionally biased region" description="Basic and acidic residues" evidence="1">
    <location>
        <begin position="305"/>
        <end position="340"/>
    </location>
</feature>
<evidence type="ECO:0000313" key="2">
    <source>
        <dbReference type="EMBL" id="ETE57191.1"/>
    </source>
</evidence>
<proteinExistence type="predicted"/>
<accession>V8N5L8</accession>
<keyword evidence="3" id="KW-1185">Reference proteome</keyword>
<dbReference type="EMBL" id="AZIM01009373">
    <property type="protein sequence ID" value="ETE57191.1"/>
    <property type="molecule type" value="Genomic_DNA"/>
</dbReference>
<feature type="non-terminal residue" evidence="2">
    <location>
        <position position="1"/>
    </location>
</feature>
<name>V8N5L8_OPHHA</name>